<dbReference type="InterPro" id="IPR051091">
    <property type="entry name" value="O-Glucosyltr/Glycosyltrsf_90"/>
</dbReference>
<feature type="region of interest" description="Disordered" evidence="1">
    <location>
        <begin position="37"/>
        <end position="79"/>
    </location>
</feature>
<name>A0A8H4LWI8_9HYPO</name>
<evidence type="ECO:0000259" key="2">
    <source>
        <dbReference type="SMART" id="SM00672"/>
    </source>
</evidence>
<dbReference type="SMART" id="SM00672">
    <property type="entry name" value="CAP10"/>
    <property type="match status" value="1"/>
</dbReference>
<dbReference type="AlphaFoldDB" id="A0A8H4LWI8"/>
<comment type="caution">
    <text evidence="3">The sequence shown here is derived from an EMBL/GenBank/DDBJ whole genome shotgun (WGS) entry which is preliminary data.</text>
</comment>
<evidence type="ECO:0000313" key="4">
    <source>
        <dbReference type="Proteomes" id="UP000557566"/>
    </source>
</evidence>
<feature type="domain" description="Glycosyl transferase CAP10" evidence="2">
    <location>
        <begin position="325"/>
        <end position="606"/>
    </location>
</feature>
<dbReference type="OrthoDB" id="541052at2759"/>
<sequence>MLRMMRQRQRIILTALVFLSFCIYAIFRLPHHGTRWVTDPKPAQKPPPSTQDPRPEQWEEAPRPKGGPEPKPALDTSSHPIWHLLNGAQRDLAQVKSRQSETLEDAVAEYRRRYGMPPPPHFDKWFAFARRSKVQLIDEFDTVHDLLTPFWGLKPSTIRSRVREALGNDNMLMGLAIRGHSVSLAQGGPEWQRNATEGMMASFLEYLPDMDLAFNIHDEPRVMVPHDDLTRLVRKARTENMAASNANPNPTNDFTARAPELNSGQAFVETKLTRFNTFSHQPTWTHSRMSCPPDTPARILEEDERTDDLSKYGFGRLGFVYNATAMSDICLTPSLSASFGFFDRPNAYSVVHDLFPIFSQSKVSSYNDIIYPSPWYWHMKVAYEEDKDRPWAEKHDKLYWRGSTTGGFSRSGGWRRQHRQHLVQKINAGDQALIMENVGGAASPRWEARQVPRGDYRKFIDVSFSHVGQCDPGDCDAQTQFFDVKKRAKQHDAWAYKYLLDVDGNAFSGRFYAFLQSKSLTFKLAVFREWHGEWLKPWAHYVPLSPQGDDWLEAVRFFSNGSLGNGEAEKMAVASREWANKVVRKEDMEAWLFRLLLEYARVIDDQREIIGFDPSSADKKLK</sequence>
<dbReference type="EMBL" id="JAAVMX010000007">
    <property type="protein sequence ID" value="KAF4506868.1"/>
    <property type="molecule type" value="Genomic_DNA"/>
</dbReference>
<feature type="compositionally biased region" description="Basic and acidic residues" evidence="1">
    <location>
        <begin position="53"/>
        <end position="68"/>
    </location>
</feature>
<accession>A0A8H4LWI8</accession>
<dbReference type="Pfam" id="PF05686">
    <property type="entry name" value="Glyco_transf_90"/>
    <property type="match status" value="1"/>
</dbReference>
<keyword evidence="4" id="KW-1185">Reference proteome</keyword>
<gene>
    <name evidence="3" type="ORF">G6O67_006906</name>
</gene>
<dbReference type="Proteomes" id="UP000557566">
    <property type="component" value="Unassembled WGS sequence"/>
</dbReference>
<evidence type="ECO:0000313" key="3">
    <source>
        <dbReference type="EMBL" id="KAF4506868.1"/>
    </source>
</evidence>
<dbReference type="InterPro" id="IPR006598">
    <property type="entry name" value="CAP10"/>
</dbReference>
<organism evidence="3 4">
    <name type="scientific">Ophiocordyceps sinensis</name>
    <dbReference type="NCBI Taxonomy" id="72228"/>
    <lineage>
        <taxon>Eukaryota</taxon>
        <taxon>Fungi</taxon>
        <taxon>Dikarya</taxon>
        <taxon>Ascomycota</taxon>
        <taxon>Pezizomycotina</taxon>
        <taxon>Sordariomycetes</taxon>
        <taxon>Hypocreomycetidae</taxon>
        <taxon>Hypocreales</taxon>
        <taxon>Ophiocordycipitaceae</taxon>
        <taxon>Ophiocordyceps</taxon>
    </lineage>
</organism>
<proteinExistence type="predicted"/>
<evidence type="ECO:0000256" key="1">
    <source>
        <dbReference type="SAM" id="MobiDB-lite"/>
    </source>
</evidence>
<reference evidence="3 4" key="1">
    <citation type="journal article" date="2020" name="Genome Biol. Evol.">
        <title>A new high-quality draft genome assembly of the Chinese cordyceps Ophiocordyceps sinensis.</title>
        <authorList>
            <person name="Shu R."/>
            <person name="Zhang J."/>
            <person name="Meng Q."/>
            <person name="Zhang H."/>
            <person name="Zhou G."/>
            <person name="Li M."/>
            <person name="Wu P."/>
            <person name="Zhao Y."/>
            <person name="Chen C."/>
            <person name="Qin Q."/>
        </authorList>
    </citation>
    <scope>NUCLEOTIDE SEQUENCE [LARGE SCALE GENOMIC DNA]</scope>
    <source>
        <strain evidence="3 4">IOZ07</strain>
    </source>
</reference>
<dbReference type="PANTHER" id="PTHR12203">
    <property type="entry name" value="KDEL LYS-ASP-GLU-LEU CONTAINING - RELATED"/>
    <property type="match status" value="1"/>
</dbReference>
<protein>
    <recommendedName>
        <fullName evidence="2">Glycosyl transferase CAP10 domain-containing protein</fullName>
    </recommendedName>
</protein>
<dbReference type="PANTHER" id="PTHR12203:SF104">
    <property type="entry name" value="PROTEIN CAP1, PUTATIVE (AFU_ORTHOLOGUE AFUA_1G05595)-RELATED"/>
    <property type="match status" value="1"/>
</dbReference>